<dbReference type="AlphaFoldDB" id="A0A518C3V6"/>
<dbReference type="EMBL" id="CP036289">
    <property type="protein sequence ID" value="QDU73874.1"/>
    <property type="molecule type" value="Genomic_DNA"/>
</dbReference>
<dbReference type="Proteomes" id="UP000318626">
    <property type="component" value="Chromosome"/>
</dbReference>
<evidence type="ECO:0000313" key="1">
    <source>
        <dbReference type="EMBL" id="QDU73874.1"/>
    </source>
</evidence>
<protein>
    <submittedName>
        <fullName evidence="1">Uncharacterized protein</fullName>
    </submittedName>
</protein>
<organism evidence="1 2">
    <name type="scientific">Bremerella volcania</name>
    <dbReference type="NCBI Taxonomy" id="2527984"/>
    <lineage>
        <taxon>Bacteria</taxon>
        <taxon>Pseudomonadati</taxon>
        <taxon>Planctomycetota</taxon>
        <taxon>Planctomycetia</taxon>
        <taxon>Pirellulales</taxon>
        <taxon>Pirellulaceae</taxon>
        <taxon>Bremerella</taxon>
    </lineage>
</organism>
<accession>A0A518C3V6</accession>
<gene>
    <name evidence="1" type="ORF">Pan97_08740</name>
</gene>
<dbReference type="OrthoDB" id="6688471at2"/>
<proteinExistence type="predicted"/>
<reference evidence="2" key="1">
    <citation type="submission" date="2019-02" db="EMBL/GenBank/DDBJ databases">
        <title>Deep-cultivation of Planctomycetes and their phenomic and genomic characterization uncovers novel biology.</title>
        <authorList>
            <person name="Wiegand S."/>
            <person name="Jogler M."/>
            <person name="Boedeker C."/>
            <person name="Pinto D."/>
            <person name="Vollmers J."/>
            <person name="Rivas-Marin E."/>
            <person name="Kohn T."/>
            <person name="Peeters S.H."/>
            <person name="Heuer A."/>
            <person name="Rast P."/>
            <person name="Oberbeckmann S."/>
            <person name="Bunk B."/>
            <person name="Jeske O."/>
            <person name="Meyerdierks A."/>
            <person name="Storesund J.E."/>
            <person name="Kallscheuer N."/>
            <person name="Luecker S."/>
            <person name="Lage O.M."/>
            <person name="Pohl T."/>
            <person name="Merkel B.J."/>
            <person name="Hornburger P."/>
            <person name="Mueller R.-W."/>
            <person name="Bruemmer F."/>
            <person name="Labrenz M."/>
            <person name="Spormann A.M."/>
            <person name="Op den Camp H."/>
            <person name="Overmann J."/>
            <person name="Amann R."/>
            <person name="Jetten M.S.M."/>
            <person name="Mascher T."/>
            <person name="Medema M.H."/>
            <person name="Devos D.P."/>
            <person name="Kaster A.-K."/>
            <person name="Ovreas L."/>
            <person name="Rohde M."/>
            <person name="Galperin M.Y."/>
            <person name="Jogler C."/>
        </authorList>
    </citation>
    <scope>NUCLEOTIDE SEQUENCE [LARGE SCALE GENOMIC DNA]</scope>
    <source>
        <strain evidence="2">Pan97</strain>
    </source>
</reference>
<name>A0A518C3V6_9BACT</name>
<keyword evidence="2" id="KW-1185">Reference proteome</keyword>
<sequence>MNTSASLLGKLQGFLIAMEQINTRVNHGCTFSIDPIAMDADPTACITRALADQSIEFTDLKLEPLEPWRPAVKSCLSRWLLQFQEPENCDRSLWNHEHLPEIDRKRFLQPPLEWLDALVGKCDVYEFKIHPVGFYECDWNDFLIHSTESAYWLHLGVSD</sequence>
<dbReference type="RefSeq" id="WP_144970896.1">
    <property type="nucleotide sequence ID" value="NZ_CP036289.1"/>
</dbReference>
<evidence type="ECO:0000313" key="2">
    <source>
        <dbReference type="Proteomes" id="UP000318626"/>
    </source>
</evidence>
<dbReference type="KEGG" id="bvo:Pan97_08740"/>